<keyword evidence="1" id="KW-1133">Transmembrane helix</keyword>
<dbReference type="GO" id="GO:0016020">
    <property type="term" value="C:membrane"/>
    <property type="evidence" value="ECO:0007669"/>
    <property type="project" value="TreeGrafter"/>
</dbReference>
<feature type="transmembrane region" description="Helical" evidence="1">
    <location>
        <begin position="230"/>
        <end position="256"/>
    </location>
</feature>
<feature type="transmembrane region" description="Helical" evidence="1">
    <location>
        <begin position="12"/>
        <end position="34"/>
    </location>
</feature>
<dbReference type="GO" id="GO:0016747">
    <property type="term" value="F:acyltransferase activity, transferring groups other than amino-acyl groups"/>
    <property type="evidence" value="ECO:0007669"/>
    <property type="project" value="InterPro"/>
</dbReference>
<dbReference type="AlphaFoldDB" id="A0A4P8YME8"/>
<dbReference type="GO" id="GO:0000271">
    <property type="term" value="P:polysaccharide biosynthetic process"/>
    <property type="evidence" value="ECO:0007669"/>
    <property type="project" value="TreeGrafter"/>
</dbReference>
<organism evidence="3 4">
    <name type="scientific">Jejubacter calystegiae</name>
    <dbReference type="NCBI Taxonomy" id="2579935"/>
    <lineage>
        <taxon>Bacteria</taxon>
        <taxon>Pseudomonadati</taxon>
        <taxon>Pseudomonadota</taxon>
        <taxon>Gammaproteobacteria</taxon>
        <taxon>Enterobacterales</taxon>
        <taxon>Enterobacteriaceae</taxon>
        <taxon>Jejubacter</taxon>
    </lineage>
</organism>
<dbReference type="EMBL" id="CP040428">
    <property type="protein sequence ID" value="QCT21236.1"/>
    <property type="molecule type" value="Genomic_DNA"/>
</dbReference>
<dbReference type="Pfam" id="PF01757">
    <property type="entry name" value="Acyl_transf_3"/>
    <property type="match status" value="1"/>
</dbReference>
<keyword evidence="3" id="KW-0808">Transferase</keyword>
<dbReference type="OrthoDB" id="9767863at2"/>
<gene>
    <name evidence="3" type="ORF">FEM41_17055</name>
</gene>
<accession>A0A4P8YME8</accession>
<feature type="transmembrane region" description="Helical" evidence="1">
    <location>
        <begin position="190"/>
        <end position="210"/>
    </location>
</feature>
<sequence>MHQNITLNHQTNMQLLSLTGIRGLAALYVMLYHFTYGRTFFLWNGYIGVDLFFILSGYILSLVYADKFIQRSDDLLYLSFLKHRFARVYPVYFLALVIMVSINIYSSNVIDLHKISTNIFLMQGLLGDSLVVASWSLSIELVAYFLFPIIIYSVTKNITTIIITIATCLFLVNFITYYNDHQSSGPLDIYRNPLSLIRGLADFMIGVGMYTLSKKDMLPTLRRKHASDYIIVLIILVLACKGLDVICIVLFSMLIFSLHNSESYTKRILSLRPVVYLGDISLSMYLLHPIIFLNFGKDIREIVSQCTTTTNNSMSIIFFVLTLSISMFTYHFLEVPCKKILRRKL</sequence>
<name>A0A4P8YME8_9ENTR</name>
<dbReference type="PANTHER" id="PTHR23028">
    <property type="entry name" value="ACETYLTRANSFERASE"/>
    <property type="match status" value="1"/>
</dbReference>
<keyword evidence="4" id="KW-1185">Reference proteome</keyword>
<feature type="transmembrane region" description="Helical" evidence="1">
    <location>
        <begin position="86"/>
        <end position="105"/>
    </location>
</feature>
<feature type="domain" description="Acyltransferase 3" evidence="2">
    <location>
        <begin position="17"/>
        <end position="330"/>
    </location>
</feature>
<feature type="transmembrane region" description="Helical" evidence="1">
    <location>
        <begin position="276"/>
        <end position="295"/>
    </location>
</feature>
<dbReference type="InterPro" id="IPR002656">
    <property type="entry name" value="Acyl_transf_3_dom"/>
</dbReference>
<keyword evidence="1" id="KW-0472">Membrane</keyword>
<dbReference type="PANTHER" id="PTHR23028:SF53">
    <property type="entry name" value="ACYL_TRANSF_3 DOMAIN-CONTAINING PROTEIN"/>
    <property type="match status" value="1"/>
</dbReference>
<evidence type="ECO:0000313" key="3">
    <source>
        <dbReference type="EMBL" id="QCT21236.1"/>
    </source>
</evidence>
<dbReference type="InterPro" id="IPR050879">
    <property type="entry name" value="Acyltransferase_3"/>
</dbReference>
<dbReference type="Proteomes" id="UP000302163">
    <property type="component" value="Chromosome"/>
</dbReference>
<protein>
    <submittedName>
        <fullName evidence="3">Acyltransferase</fullName>
    </submittedName>
</protein>
<evidence type="ECO:0000259" key="2">
    <source>
        <dbReference type="Pfam" id="PF01757"/>
    </source>
</evidence>
<dbReference type="KEGG" id="izh:FEM41_17055"/>
<proteinExistence type="predicted"/>
<feature type="transmembrane region" description="Helical" evidence="1">
    <location>
        <begin position="316"/>
        <end position="333"/>
    </location>
</feature>
<reference evidence="3 4" key="1">
    <citation type="submission" date="2019-05" db="EMBL/GenBank/DDBJ databases">
        <title>Complete genome sequence of Izhakiella calystegiae KSNA2, an endophyte isolated from beach morning glory (Calystegia soldanella).</title>
        <authorList>
            <person name="Jiang L."/>
            <person name="Jeong J.C."/>
            <person name="Kim C.Y."/>
            <person name="Kim D.H."/>
            <person name="Kim S.W."/>
            <person name="Lee j."/>
        </authorList>
    </citation>
    <scope>NUCLEOTIDE SEQUENCE [LARGE SCALE GENOMIC DNA]</scope>
    <source>
        <strain evidence="3 4">KSNA2</strain>
    </source>
</reference>
<keyword evidence="3" id="KW-0012">Acyltransferase</keyword>
<evidence type="ECO:0000313" key="4">
    <source>
        <dbReference type="Proteomes" id="UP000302163"/>
    </source>
</evidence>
<feature type="transmembrane region" description="Helical" evidence="1">
    <location>
        <begin position="125"/>
        <end position="146"/>
    </location>
</feature>
<evidence type="ECO:0000256" key="1">
    <source>
        <dbReference type="SAM" id="Phobius"/>
    </source>
</evidence>
<feature type="transmembrane region" description="Helical" evidence="1">
    <location>
        <begin position="40"/>
        <end position="65"/>
    </location>
</feature>
<keyword evidence="1" id="KW-0812">Transmembrane</keyword>
<feature type="transmembrane region" description="Helical" evidence="1">
    <location>
        <begin position="158"/>
        <end position="178"/>
    </location>
</feature>